<protein>
    <submittedName>
        <fullName evidence="1">Uncharacterized protein</fullName>
    </submittedName>
</protein>
<evidence type="ECO:0000313" key="2">
    <source>
        <dbReference type="Proteomes" id="UP000736787"/>
    </source>
</evidence>
<name>A0A8T1DSE5_9STRA</name>
<dbReference type="VEuPathDB" id="FungiDB:PC110_g20009"/>
<dbReference type="AlphaFoldDB" id="A0A8T1DSE5"/>
<accession>A0A8T1DSE5</accession>
<organism evidence="1 2">
    <name type="scientific">Phytophthora cactorum</name>
    <dbReference type="NCBI Taxonomy" id="29920"/>
    <lineage>
        <taxon>Eukaryota</taxon>
        <taxon>Sar</taxon>
        <taxon>Stramenopiles</taxon>
        <taxon>Oomycota</taxon>
        <taxon>Peronosporomycetes</taxon>
        <taxon>Peronosporales</taxon>
        <taxon>Peronosporaceae</taxon>
        <taxon>Phytophthora</taxon>
    </lineage>
</organism>
<sequence>MLLNTGCITQDRIGRALWNTAQYGSSKSVEFLIRNSSISAGAIKRAFEDASKSTISKFLYKKLVAPAESVASAFRNAAGCGRYTFMSDGERVTILTFLRSTGLVPDNLVRDTFVAVVGESTSYADVFVLALSNDACISPEITLEAFQKAVREGRPENVKLLLSKYCFALHIKEEAMVSAARDGRCEVLKEICASKDRSLGALNKAIAATSDTAWLRHSAARLDLRPFDWWRKVCCEKWNVVQLSPRVLLPRFKSTPEKYIVPQFTARLRNMR</sequence>
<dbReference type="Proteomes" id="UP000736787">
    <property type="component" value="Unassembled WGS sequence"/>
</dbReference>
<evidence type="ECO:0000313" key="1">
    <source>
        <dbReference type="EMBL" id="KAG2942481.1"/>
    </source>
</evidence>
<dbReference type="EMBL" id="RCMK01000228">
    <property type="protein sequence ID" value="KAG2942481.1"/>
    <property type="molecule type" value="Genomic_DNA"/>
</dbReference>
<dbReference type="SUPFAM" id="SSF140860">
    <property type="entry name" value="Pseudo ankyrin repeat-like"/>
    <property type="match status" value="1"/>
</dbReference>
<comment type="caution">
    <text evidence="1">The sequence shown here is derived from an EMBL/GenBank/DDBJ whole genome shotgun (WGS) entry which is preliminary data.</text>
</comment>
<gene>
    <name evidence="1" type="ORF">PC117_g9768</name>
</gene>
<reference evidence="1" key="1">
    <citation type="submission" date="2018-10" db="EMBL/GenBank/DDBJ databases">
        <title>Effector identification in a new, highly contiguous assembly of the strawberry crown rot pathogen Phytophthora cactorum.</title>
        <authorList>
            <person name="Armitage A.D."/>
            <person name="Nellist C.F."/>
            <person name="Bates H."/>
            <person name="Vickerstaff R.J."/>
            <person name="Harrison R.J."/>
        </authorList>
    </citation>
    <scope>NUCLEOTIDE SEQUENCE</scope>
    <source>
        <strain evidence="1">4040</strain>
    </source>
</reference>
<proteinExistence type="predicted"/>